<dbReference type="Proteomes" id="UP001235712">
    <property type="component" value="Unassembled WGS sequence"/>
</dbReference>
<keyword evidence="3" id="KW-1185">Reference proteome</keyword>
<evidence type="ECO:0000313" key="2">
    <source>
        <dbReference type="EMBL" id="MDP9827662.1"/>
    </source>
</evidence>
<proteinExistence type="predicted"/>
<gene>
    <name evidence="2" type="ORF">J2S57_003411</name>
</gene>
<feature type="chain" id="PRO_5045370367" evidence="1">
    <location>
        <begin position="16"/>
        <end position="307"/>
    </location>
</feature>
<sequence>MKRALLTLGATAAVAALVTTGVHLTQNHDQVATLDGETITRDELVFQMNRLSRSVDWDDNLNTLSEKAFDDIRHDRAVLTLAHEQGLVTSTTFGDFMQEVTTENQARSDATERGETVYGLTDFTPEEYYSHRLTDLTTQLQSKLGQEPGDPLWVSEAEVKQAFEQDRNDWAANATTYTYTELVTEPDAPLPDTEKLRQITEPGTSVRRATFTRSGNNAHDQELASILSTLDIGEISQPVVGTTQTTYYQLESKTVDSAQAYQTYAARIRQSLVSEKLDDLLEQREGASDLTVDPSAVNAIDAEDVQG</sequence>
<dbReference type="InterPro" id="IPR027304">
    <property type="entry name" value="Trigger_fact/SurA_dom_sf"/>
</dbReference>
<keyword evidence="1" id="KW-0732">Signal</keyword>
<evidence type="ECO:0000256" key="1">
    <source>
        <dbReference type="SAM" id="SignalP"/>
    </source>
</evidence>
<evidence type="ECO:0000313" key="3">
    <source>
        <dbReference type="Proteomes" id="UP001235712"/>
    </source>
</evidence>
<reference evidence="2 3" key="1">
    <citation type="submission" date="2023-07" db="EMBL/GenBank/DDBJ databases">
        <title>Sequencing the genomes of 1000 actinobacteria strains.</title>
        <authorList>
            <person name="Klenk H.-P."/>
        </authorList>
    </citation>
    <scope>NUCLEOTIDE SEQUENCE [LARGE SCALE GENOMIC DNA]</scope>
    <source>
        <strain evidence="2 3">DSM 44388</strain>
    </source>
</reference>
<name>A0ABT9P4Q3_9ACTN</name>
<feature type="signal peptide" evidence="1">
    <location>
        <begin position="1"/>
        <end position="15"/>
    </location>
</feature>
<organism evidence="2 3">
    <name type="scientific">Kineosporia succinea</name>
    <dbReference type="NCBI Taxonomy" id="84632"/>
    <lineage>
        <taxon>Bacteria</taxon>
        <taxon>Bacillati</taxon>
        <taxon>Actinomycetota</taxon>
        <taxon>Actinomycetes</taxon>
        <taxon>Kineosporiales</taxon>
        <taxon>Kineosporiaceae</taxon>
        <taxon>Kineosporia</taxon>
    </lineage>
</organism>
<accession>A0ABT9P4Q3</accession>
<dbReference type="EMBL" id="JAUSQZ010000001">
    <property type="protein sequence ID" value="MDP9827662.1"/>
    <property type="molecule type" value="Genomic_DNA"/>
</dbReference>
<dbReference type="RefSeq" id="WP_307244008.1">
    <property type="nucleotide sequence ID" value="NZ_JAUSQZ010000001.1"/>
</dbReference>
<dbReference type="SUPFAM" id="SSF109998">
    <property type="entry name" value="Triger factor/SurA peptide-binding domain-like"/>
    <property type="match status" value="1"/>
</dbReference>
<comment type="caution">
    <text evidence="2">The sequence shown here is derived from an EMBL/GenBank/DDBJ whole genome shotgun (WGS) entry which is preliminary data.</text>
</comment>
<protein>
    <submittedName>
        <fullName evidence="2">DNA primase</fullName>
    </submittedName>
</protein>